<evidence type="ECO:0000313" key="3">
    <source>
        <dbReference type="Proteomes" id="UP000246132"/>
    </source>
</evidence>
<dbReference type="Gene3D" id="3.10.450.40">
    <property type="match status" value="1"/>
</dbReference>
<reference evidence="2 3" key="1">
    <citation type="journal article" date="2018" name="Int. J. Syst. Bacteriol.">
        <title>Oceaniradius stylonemae gen. nov., sp. nov., isolated from a red alga, Stylonema cornu-cervi.</title>
        <authorList>
            <person name="Jeong S."/>
        </authorList>
    </citation>
    <scope>NUCLEOTIDE SEQUENCE [LARGE SCALE GENOMIC DNA]</scope>
    <source>
        <strain evidence="2 3">StC1</strain>
    </source>
</reference>
<sequence length="117" mass="12622">MVQKRTVNAATAAPRKGISIMKHTTLFATAAILALGSFAVTAQASGGEALQGIPATGERMSMSEVITKLEAEGYRVDEIEFDDDGYYDVDLYDANGRDIDADIHPVTGKVLEWKIDD</sequence>
<name>A0A3A8ALI7_9HYPH</name>
<dbReference type="Pfam" id="PF13670">
    <property type="entry name" value="PepSY_2"/>
    <property type="match status" value="1"/>
</dbReference>
<proteinExistence type="predicted"/>
<dbReference type="Proteomes" id="UP000246132">
    <property type="component" value="Unassembled WGS sequence"/>
</dbReference>
<evidence type="ECO:0000259" key="1">
    <source>
        <dbReference type="Pfam" id="PF13670"/>
    </source>
</evidence>
<comment type="caution">
    <text evidence="2">The sequence shown here is derived from an EMBL/GenBank/DDBJ whole genome shotgun (WGS) entry which is preliminary data.</text>
</comment>
<organism evidence="2 3">
    <name type="scientific">Oceaniradius stylonematis</name>
    <dbReference type="NCBI Taxonomy" id="2184161"/>
    <lineage>
        <taxon>Bacteria</taxon>
        <taxon>Pseudomonadati</taxon>
        <taxon>Pseudomonadota</taxon>
        <taxon>Alphaproteobacteria</taxon>
        <taxon>Hyphomicrobiales</taxon>
        <taxon>Ahrensiaceae</taxon>
        <taxon>Oceaniradius</taxon>
    </lineage>
</organism>
<accession>A0A3A8ALI7</accession>
<feature type="domain" description="PepSY" evidence="1">
    <location>
        <begin position="29"/>
        <end position="112"/>
    </location>
</feature>
<protein>
    <submittedName>
        <fullName evidence="2">PepSY domain-containing protein</fullName>
    </submittedName>
</protein>
<dbReference type="InterPro" id="IPR025711">
    <property type="entry name" value="PepSY"/>
</dbReference>
<keyword evidence="3" id="KW-1185">Reference proteome</keyword>
<dbReference type="AlphaFoldDB" id="A0A3A8ALI7"/>
<evidence type="ECO:0000313" key="2">
    <source>
        <dbReference type="EMBL" id="RKF08480.1"/>
    </source>
</evidence>
<dbReference type="EMBL" id="QFWV02000001">
    <property type="protein sequence ID" value="RKF08480.1"/>
    <property type="molecule type" value="Genomic_DNA"/>
</dbReference>
<gene>
    <name evidence="2" type="ORF">DEM25_000300</name>
</gene>